<dbReference type="RefSeq" id="WP_232571893.1">
    <property type="nucleotide sequence ID" value="NZ_CP089466.1"/>
</dbReference>
<name>A0ABD5NCH0_9EURY</name>
<evidence type="ECO:0000313" key="4">
    <source>
        <dbReference type="EMBL" id="MFC3476970.1"/>
    </source>
</evidence>
<dbReference type="Pfam" id="PF00149">
    <property type="entry name" value="Metallophos"/>
    <property type="match status" value="1"/>
</dbReference>
<dbReference type="InterPro" id="IPR029052">
    <property type="entry name" value="Metallo-depent_PP-like"/>
</dbReference>
<dbReference type="InterPro" id="IPR008334">
    <property type="entry name" value="5'-Nucleotdase_C"/>
</dbReference>
<protein>
    <submittedName>
        <fullName evidence="4">Bifunctional metallophosphatase/5'-nucleotidase</fullName>
    </submittedName>
</protein>
<organism evidence="4 5">
    <name type="scientific">Halobacterium litoreum</name>
    <dbReference type="NCBI Taxonomy" id="2039234"/>
    <lineage>
        <taxon>Archaea</taxon>
        <taxon>Methanobacteriati</taxon>
        <taxon>Methanobacteriota</taxon>
        <taxon>Stenosarchaea group</taxon>
        <taxon>Halobacteria</taxon>
        <taxon>Halobacteriales</taxon>
        <taxon>Halobacteriaceae</taxon>
        <taxon>Halobacterium</taxon>
    </lineage>
</organism>
<dbReference type="SUPFAM" id="SSF55816">
    <property type="entry name" value="5'-nucleotidase (syn. UDP-sugar hydrolase), C-terminal domain"/>
    <property type="match status" value="1"/>
</dbReference>
<dbReference type="Gene3D" id="3.60.21.10">
    <property type="match status" value="1"/>
</dbReference>
<dbReference type="Pfam" id="PF02872">
    <property type="entry name" value="5_nucleotid_C"/>
    <property type="match status" value="1"/>
</dbReference>
<feature type="domain" description="5'-Nucleotidase C-terminal" evidence="3">
    <location>
        <begin position="261"/>
        <end position="406"/>
    </location>
</feature>
<dbReference type="AlphaFoldDB" id="A0ABD5NCH0"/>
<dbReference type="InterPro" id="IPR036907">
    <property type="entry name" value="5'-Nucleotdase_C_sf"/>
</dbReference>
<dbReference type="InterPro" id="IPR004843">
    <property type="entry name" value="Calcineurin-like_PHP"/>
</dbReference>
<accession>A0ABD5NCH0</accession>
<evidence type="ECO:0000313" key="5">
    <source>
        <dbReference type="Proteomes" id="UP001595660"/>
    </source>
</evidence>
<dbReference type="PANTHER" id="PTHR11575">
    <property type="entry name" value="5'-NUCLEOTIDASE-RELATED"/>
    <property type="match status" value="1"/>
</dbReference>
<dbReference type="CDD" id="cd00845">
    <property type="entry name" value="MPP_UshA_N_like"/>
    <property type="match status" value="1"/>
</dbReference>
<gene>
    <name evidence="4" type="ORF">ACFOKC_04455</name>
</gene>
<dbReference type="PRINTS" id="PR01607">
    <property type="entry name" value="APYRASEFAMLY"/>
</dbReference>
<feature type="domain" description="Calcineurin-like phosphoesterase" evidence="2">
    <location>
        <begin position="4"/>
        <end position="199"/>
    </location>
</feature>
<comment type="caution">
    <text evidence="4">The sequence shown here is derived from an EMBL/GenBank/DDBJ whole genome shotgun (WGS) entry which is preliminary data.</text>
</comment>
<dbReference type="Gene3D" id="3.90.780.10">
    <property type="entry name" value="5'-Nucleotidase, C-terminal domain"/>
    <property type="match status" value="1"/>
</dbReference>
<dbReference type="GeneID" id="69117109"/>
<evidence type="ECO:0000259" key="3">
    <source>
        <dbReference type="Pfam" id="PF02872"/>
    </source>
</evidence>
<dbReference type="EMBL" id="JBHRWN010000002">
    <property type="protein sequence ID" value="MFC3476970.1"/>
    <property type="molecule type" value="Genomic_DNA"/>
</dbReference>
<evidence type="ECO:0000256" key="1">
    <source>
        <dbReference type="ARBA" id="ARBA00022729"/>
    </source>
</evidence>
<proteinExistence type="predicted"/>
<dbReference type="SUPFAM" id="SSF56300">
    <property type="entry name" value="Metallo-dependent phosphatases"/>
    <property type="match status" value="1"/>
</dbReference>
<reference evidence="4 5" key="1">
    <citation type="journal article" date="2019" name="Int. J. Syst. Evol. Microbiol.">
        <title>The Global Catalogue of Microorganisms (GCM) 10K type strain sequencing project: providing services to taxonomists for standard genome sequencing and annotation.</title>
        <authorList>
            <consortium name="The Broad Institute Genomics Platform"/>
            <consortium name="The Broad Institute Genome Sequencing Center for Infectious Disease"/>
            <person name="Wu L."/>
            <person name="Ma J."/>
        </authorList>
    </citation>
    <scope>NUCLEOTIDE SEQUENCE [LARGE SCALE GENOMIC DNA]</scope>
    <source>
        <strain evidence="4 5">CGMCC 1.12562</strain>
    </source>
</reference>
<keyword evidence="1" id="KW-0732">Signal</keyword>
<dbReference type="Proteomes" id="UP001595660">
    <property type="component" value="Unassembled WGS sequence"/>
</dbReference>
<dbReference type="InterPro" id="IPR006179">
    <property type="entry name" value="5_nucleotidase/apyrase"/>
</dbReference>
<keyword evidence="5" id="KW-1185">Reference proteome</keyword>
<dbReference type="PANTHER" id="PTHR11575:SF24">
    <property type="entry name" value="5'-NUCLEOTIDASE"/>
    <property type="match status" value="1"/>
</dbReference>
<evidence type="ECO:0000259" key="2">
    <source>
        <dbReference type="Pfam" id="PF00149"/>
    </source>
</evidence>
<sequence length="459" mass="48744">MTVRILHYSDVENAHDTPERAGRLAGAIGELRDDSTVVTGSGDNTAPGVLSLACDGAQAQDFYDAVDPDVDTFGNHDFDHGFDAARRAAREFPGAWLNANAYLDGERFAAEHTTPSVLVDAGGETVGFVGVANEATPEMNPKADALDVRDPATAVNDAASDLRDAGADHVVVVSHCGDRDDELATEVDADAILGGHEHDEHLARVDSTLVARPGACGHGLLAVRLGDEVTATQHDTADFPVDESVADALRERKDRTGLSAVVATVEEPVTRTERDRKGGESPVGNFVTDAMRAAGAADAAFVFGGIREDDPLEGEVTAGEIHGLCPFDDEVAVAEVDGATLLDALRDLSFAARHPDEDVPAWWFGQVSGIELVYDDRDHAVVEASVGGDPIHPDDTYEVALSDYHVETDHIVRAVGPDDVVRTAVPLRDALVAYAREAGVNTDVEGRIQRPYLETPTLH</sequence>